<dbReference type="InterPro" id="IPR004341">
    <property type="entry name" value="CAT_RNA-bd_dom"/>
</dbReference>
<keyword evidence="4" id="KW-1185">Reference proteome</keyword>
<evidence type="ECO:0000313" key="4">
    <source>
        <dbReference type="Proteomes" id="UP000002218"/>
    </source>
</evidence>
<dbReference type="Pfam" id="PF03123">
    <property type="entry name" value="CAT_RBD"/>
    <property type="match status" value="1"/>
</dbReference>
<dbReference type="PANTHER" id="PTHR30185">
    <property type="entry name" value="CRYPTIC BETA-GLUCOSIDE BGL OPERON ANTITERMINATOR"/>
    <property type="match status" value="1"/>
</dbReference>
<dbReference type="AlphaFoldDB" id="C8XAD4"/>
<dbReference type="eggNOG" id="COG3711">
    <property type="taxonomic scope" value="Bacteria"/>
</dbReference>
<proteinExistence type="predicted"/>
<dbReference type="EMBL" id="CP001737">
    <property type="protein sequence ID" value="ACV77299.1"/>
    <property type="molecule type" value="Genomic_DNA"/>
</dbReference>
<protein>
    <submittedName>
        <fullName evidence="3">Transcriptional antiterminator, BglG</fullName>
    </submittedName>
</protein>
<feature type="domain" description="PRD" evidence="2">
    <location>
        <begin position="172"/>
        <end position="282"/>
    </location>
</feature>
<evidence type="ECO:0000259" key="2">
    <source>
        <dbReference type="PROSITE" id="PS51372"/>
    </source>
</evidence>
<feature type="domain" description="PRD" evidence="2">
    <location>
        <begin position="65"/>
        <end position="171"/>
    </location>
</feature>
<name>C8XAD4_NAKMY</name>
<sequence>MQVLKVFNNNVVLGRDERGVEHVLFGRGLGFKVTAGATVDESRVERRFGPSGTGGVDRIAALVNEIPPEDIDLTGRIVELARGRLGPHITDHILLPLADHLSFALRRAAEGAGEIEYPLRWEVQYLYPAEVQVARAALDLVAQERGVRLPEVEAVPLALHLVNAQFDTSDISTTAQMTQTLHRTLDIIREEYGVEIDEGSVEVARFVTHLRYLFLREQQGRKLRETPAELHAALQSARPREYTSAGRIGTLLADQYGWAISTDEILYLALHVSRLVDAATAAAPDGADR</sequence>
<evidence type="ECO:0000313" key="3">
    <source>
        <dbReference type="EMBL" id="ACV77299.1"/>
    </source>
</evidence>
<dbReference type="InterPro" id="IPR036634">
    <property type="entry name" value="PRD_sf"/>
</dbReference>
<dbReference type="SUPFAM" id="SSF50151">
    <property type="entry name" value="SacY-like RNA-binding domain"/>
    <property type="match status" value="1"/>
</dbReference>
<dbReference type="GO" id="GO:0006355">
    <property type="term" value="P:regulation of DNA-templated transcription"/>
    <property type="evidence" value="ECO:0007669"/>
    <property type="project" value="InterPro"/>
</dbReference>
<accession>C8XAD4</accession>
<dbReference type="InParanoid" id="C8XAD4"/>
<dbReference type="PROSITE" id="PS51372">
    <property type="entry name" value="PRD_2"/>
    <property type="match status" value="2"/>
</dbReference>
<organism evidence="3 4">
    <name type="scientific">Nakamurella multipartita (strain ATCC 700099 / DSM 44233 / CIP 104796 / JCM 9543 / NBRC 105858 / Y-104)</name>
    <name type="common">Microsphaera multipartita</name>
    <dbReference type="NCBI Taxonomy" id="479431"/>
    <lineage>
        <taxon>Bacteria</taxon>
        <taxon>Bacillati</taxon>
        <taxon>Actinomycetota</taxon>
        <taxon>Actinomycetes</taxon>
        <taxon>Nakamurellales</taxon>
        <taxon>Nakamurellaceae</taxon>
        <taxon>Nakamurella</taxon>
    </lineage>
</organism>
<dbReference type="InterPro" id="IPR050661">
    <property type="entry name" value="BglG_antiterminators"/>
</dbReference>
<dbReference type="InterPro" id="IPR036650">
    <property type="entry name" value="CAT_RNA-bd_dom_sf"/>
</dbReference>
<reference evidence="4" key="1">
    <citation type="submission" date="2009-09" db="EMBL/GenBank/DDBJ databases">
        <title>The complete genome of Nakamurella multipartita DSM 44233.</title>
        <authorList>
            <consortium name="US DOE Joint Genome Institute (JGI-PGF)"/>
            <person name="Lucas S."/>
            <person name="Copeland A."/>
            <person name="Lapidus A."/>
            <person name="Glavina del Rio T."/>
            <person name="Dalin E."/>
            <person name="Tice H."/>
            <person name="Bruce D."/>
            <person name="Goodwin L."/>
            <person name="Pitluck S."/>
            <person name="Kyrpides N."/>
            <person name="Mavromatis K."/>
            <person name="Ivanova N."/>
            <person name="Ovchinnikova G."/>
            <person name="Sims D."/>
            <person name="Meincke L."/>
            <person name="Brettin T."/>
            <person name="Detter J.C."/>
            <person name="Han C."/>
            <person name="Larimer F."/>
            <person name="Land M."/>
            <person name="Hauser L."/>
            <person name="Markowitz V."/>
            <person name="Cheng J.-F."/>
            <person name="Hugenholtz P."/>
            <person name="Woyke T."/>
            <person name="Wu D."/>
            <person name="Klenk H.-P."/>
            <person name="Eisen J.A."/>
        </authorList>
    </citation>
    <scope>NUCLEOTIDE SEQUENCE [LARGE SCALE GENOMIC DNA]</scope>
    <source>
        <strain evidence="4">ATCC 700099 / DSM 44233 / CIP 104796 / JCM 9543 / NBRC 105858 / Y-104</strain>
    </source>
</reference>
<dbReference type="RefSeq" id="WP_015746214.1">
    <property type="nucleotide sequence ID" value="NC_013235.1"/>
</dbReference>
<dbReference type="HOGENOM" id="CLU_078802_0_0_11"/>
<gene>
    <name evidence="3" type="ordered locus">Namu_0888</name>
</gene>
<dbReference type="SUPFAM" id="SSF63520">
    <property type="entry name" value="PTS-regulatory domain, PRD"/>
    <property type="match status" value="2"/>
</dbReference>
<dbReference type="KEGG" id="nml:Namu_0888"/>
<dbReference type="OrthoDB" id="9813552at2"/>
<dbReference type="SMART" id="SM01061">
    <property type="entry name" value="CAT_RBD"/>
    <property type="match status" value="1"/>
</dbReference>
<dbReference type="Pfam" id="PF00874">
    <property type="entry name" value="PRD"/>
    <property type="match status" value="2"/>
</dbReference>
<keyword evidence="1" id="KW-0677">Repeat</keyword>
<dbReference type="Gene3D" id="2.30.24.10">
    <property type="entry name" value="CAT RNA-binding domain"/>
    <property type="match status" value="1"/>
</dbReference>
<reference evidence="3 4" key="2">
    <citation type="journal article" date="2010" name="Stand. Genomic Sci.">
        <title>Complete genome sequence of Nakamurella multipartita type strain (Y-104).</title>
        <authorList>
            <person name="Tice H."/>
            <person name="Mayilraj S."/>
            <person name="Sims D."/>
            <person name="Lapidus A."/>
            <person name="Nolan M."/>
            <person name="Lucas S."/>
            <person name="Glavina Del Rio T."/>
            <person name="Copeland A."/>
            <person name="Cheng J.F."/>
            <person name="Meincke L."/>
            <person name="Bruce D."/>
            <person name="Goodwin L."/>
            <person name="Pitluck S."/>
            <person name="Ivanova N."/>
            <person name="Mavromatis K."/>
            <person name="Ovchinnikova G."/>
            <person name="Pati A."/>
            <person name="Chen A."/>
            <person name="Palaniappan K."/>
            <person name="Land M."/>
            <person name="Hauser L."/>
            <person name="Chang Y.J."/>
            <person name="Jeffries C.D."/>
            <person name="Detter J.C."/>
            <person name="Brettin T."/>
            <person name="Rohde M."/>
            <person name="Goker M."/>
            <person name="Bristow J."/>
            <person name="Eisen J.A."/>
            <person name="Markowitz V."/>
            <person name="Hugenholtz P."/>
            <person name="Kyrpides N.C."/>
            <person name="Klenk H.P."/>
            <person name="Chen F."/>
        </authorList>
    </citation>
    <scope>NUCLEOTIDE SEQUENCE [LARGE SCALE GENOMIC DNA]</scope>
    <source>
        <strain evidence="4">ATCC 700099 / DSM 44233 / CIP 104796 / JCM 9543 / NBRC 105858 / Y-104</strain>
    </source>
</reference>
<dbReference type="STRING" id="479431.Namu_0888"/>
<dbReference type="GO" id="GO:0003723">
    <property type="term" value="F:RNA binding"/>
    <property type="evidence" value="ECO:0007669"/>
    <property type="project" value="InterPro"/>
</dbReference>
<dbReference type="PANTHER" id="PTHR30185:SF15">
    <property type="entry name" value="CRYPTIC BETA-GLUCOSIDE BGL OPERON ANTITERMINATOR"/>
    <property type="match status" value="1"/>
</dbReference>
<evidence type="ECO:0000256" key="1">
    <source>
        <dbReference type="ARBA" id="ARBA00022737"/>
    </source>
</evidence>
<dbReference type="Proteomes" id="UP000002218">
    <property type="component" value="Chromosome"/>
</dbReference>
<dbReference type="InterPro" id="IPR011608">
    <property type="entry name" value="PRD"/>
</dbReference>
<dbReference type="Gene3D" id="1.10.1790.10">
    <property type="entry name" value="PRD domain"/>
    <property type="match status" value="2"/>
</dbReference>